<reference evidence="1" key="1">
    <citation type="journal article" date="2023" name="Int. J. Syst. Evol. Microbiol.">
        <title>Methylocystis iwaonis sp. nov., a type II methane-oxidizing bacterium from surface soil of a rice paddy field in Japan, and emended description of the genus Methylocystis (ex Whittenbury et al. 1970) Bowman et al. 1993.</title>
        <authorList>
            <person name="Kaise H."/>
            <person name="Sawadogo J.B."/>
            <person name="Alam M.S."/>
            <person name="Ueno C."/>
            <person name="Dianou D."/>
            <person name="Shinjo R."/>
            <person name="Asakawa S."/>
        </authorList>
    </citation>
    <scope>NUCLEOTIDE SEQUENCE</scope>
    <source>
        <strain evidence="1">LMG27198</strain>
    </source>
</reference>
<protein>
    <submittedName>
        <fullName evidence="1">Uncharacterized protein</fullName>
    </submittedName>
</protein>
<evidence type="ECO:0000313" key="2">
    <source>
        <dbReference type="Proteomes" id="UP001144323"/>
    </source>
</evidence>
<organism evidence="1 2">
    <name type="scientific">Methylocystis echinoides</name>
    <dbReference type="NCBI Taxonomy" id="29468"/>
    <lineage>
        <taxon>Bacteria</taxon>
        <taxon>Pseudomonadati</taxon>
        <taxon>Pseudomonadota</taxon>
        <taxon>Alphaproteobacteria</taxon>
        <taxon>Hyphomicrobiales</taxon>
        <taxon>Methylocystaceae</taxon>
        <taxon>Methylocystis</taxon>
    </lineage>
</organism>
<proteinExistence type="predicted"/>
<name>A0A9W6GT83_9HYPH</name>
<sequence length="87" mass="9176">MIKGAPLFASIMVMQSLREIPIRAKICIELTGAPVASACATSAMTSSIAALHVVDIVLAALDNKKQTPDAYLLCISCKSLRNFCPPA</sequence>
<evidence type="ECO:0000313" key="1">
    <source>
        <dbReference type="EMBL" id="GLI92494.1"/>
    </source>
</evidence>
<dbReference type="EMBL" id="BSEC01000001">
    <property type="protein sequence ID" value="GLI92494.1"/>
    <property type="molecule type" value="Genomic_DNA"/>
</dbReference>
<dbReference type="Proteomes" id="UP001144323">
    <property type="component" value="Unassembled WGS sequence"/>
</dbReference>
<keyword evidence="2" id="KW-1185">Reference proteome</keyword>
<gene>
    <name evidence="1" type="ORF">LMG27198_14860</name>
</gene>
<dbReference type="AlphaFoldDB" id="A0A9W6GT83"/>
<accession>A0A9W6GT83</accession>
<comment type="caution">
    <text evidence="1">The sequence shown here is derived from an EMBL/GenBank/DDBJ whole genome shotgun (WGS) entry which is preliminary data.</text>
</comment>